<keyword evidence="10" id="KW-1185">Reference proteome</keyword>
<name>A0A6A6ARX6_9PLEO</name>
<evidence type="ECO:0000256" key="1">
    <source>
        <dbReference type="ARBA" id="ARBA00001917"/>
    </source>
</evidence>
<feature type="binding site" evidence="7">
    <location>
        <position position="285"/>
    </location>
    <ligand>
        <name>FMN</name>
        <dbReference type="ChEBI" id="CHEBI:58210"/>
    </ligand>
</feature>
<dbReference type="InterPro" id="IPR012133">
    <property type="entry name" value="Alpha-hydoxy_acid_DH_FMN"/>
</dbReference>
<feature type="binding site" evidence="7">
    <location>
        <position position="312"/>
    </location>
    <ligand>
        <name>glyoxylate</name>
        <dbReference type="ChEBI" id="CHEBI:36655"/>
    </ligand>
</feature>
<feature type="binding site" evidence="7">
    <location>
        <position position="143"/>
    </location>
    <ligand>
        <name>FMN</name>
        <dbReference type="ChEBI" id="CHEBI:58210"/>
    </ligand>
</feature>
<dbReference type="InterPro" id="IPR013785">
    <property type="entry name" value="Aldolase_TIM"/>
</dbReference>
<dbReference type="EMBL" id="ML977498">
    <property type="protein sequence ID" value="KAF2134296.1"/>
    <property type="molecule type" value="Genomic_DNA"/>
</dbReference>
<feature type="domain" description="FMN hydroxy acid dehydrogenase" evidence="8">
    <location>
        <begin position="34"/>
        <end position="414"/>
    </location>
</feature>
<comment type="cofactor">
    <cofactor evidence="1">
        <name>FMN</name>
        <dbReference type="ChEBI" id="CHEBI:58210"/>
    </cofactor>
</comment>
<dbReference type="InterPro" id="IPR037396">
    <property type="entry name" value="FMN_HAD"/>
</dbReference>
<dbReference type="Proteomes" id="UP000799771">
    <property type="component" value="Unassembled WGS sequence"/>
</dbReference>
<gene>
    <name evidence="9" type="ORF">P153DRAFT_392896</name>
</gene>
<dbReference type="Pfam" id="PF01070">
    <property type="entry name" value="FMN_dh"/>
    <property type="match status" value="1"/>
</dbReference>
<dbReference type="SUPFAM" id="SSF51395">
    <property type="entry name" value="FMN-linked oxidoreductases"/>
    <property type="match status" value="1"/>
</dbReference>
<reference evidence="9" key="1">
    <citation type="journal article" date="2020" name="Stud. Mycol.">
        <title>101 Dothideomycetes genomes: a test case for predicting lifestyles and emergence of pathogens.</title>
        <authorList>
            <person name="Haridas S."/>
            <person name="Albert R."/>
            <person name="Binder M."/>
            <person name="Bloem J."/>
            <person name="Labutti K."/>
            <person name="Salamov A."/>
            <person name="Andreopoulos B."/>
            <person name="Baker S."/>
            <person name="Barry K."/>
            <person name="Bills G."/>
            <person name="Bluhm B."/>
            <person name="Cannon C."/>
            <person name="Castanera R."/>
            <person name="Culley D."/>
            <person name="Daum C."/>
            <person name="Ezra D."/>
            <person name="Gonzalez J."/>
            <person name="Henrissat B."/>
            <person name="Kuo A."/>
            <person name="Liang C."/>
            <person name="Lipzen A."/>
            <person name="Lutzoni F."/>
            <person name="Magnuson J."/>
            <person name="Mondo S."/>
            <person name="Nolan M."/>
            <person name="Ohm R."/>
            <person name="Pangilinan J."/>
            <person name="Park H.-J."/>
            <person name="Ramirez L."/>
            <person name="Alfaro M."/>
            <person name="Sun H."/>
            <person name="Tritt A."/>
            <person name="Yoshinaga Y."/>
            <person name="Zwiers L.-H."/>
            <person name="Turgeon B."/>
            <person name="Goodwin S."/>
            <person name="Spatafora J."/>
            <person name="Crous P."/>
            <person name="Grigoriev I."/>
        </authorList>
    </citation>
    <scope>NUCLEOTIDE SEQUENCE</scope>
    <source>
        <strain evidence="9">CBS 119687</strain>
    </source>
</reference>
<dbReference type="PIRSF" id="PIRSF000138">
    <property type="entry name" value="Al-hdrx_acd_dh"/>
    <property type="match status" value="1"/>
</dbReference>
<evidence type="ECO:0000259" key="8">
    <source>
        <dbReference type="PROSITE" id="PS51349"/>
    </source>
</evidence>
<dbReference type="Gene3D" id="3.20.20.70">
    <property type="entry name" value="Aldolase class I"/>
    <property type="match status" value="1"/>
</dbReference>
<evidence type="ECO:0000256" key="6">
    <source>
        <dbReference type="PIRSR" id="PIRSR000138-1"/>
    </source>
</evidence>
<dbReference type="GO" id="GO:0010181">
    <property type="term" value="F:FMN binding"/>
    <property type="evidence" value="ECO:0007669"/>
    <property type="project" value="InterPro"/>
</dbReference>
<dbReference type="AlphaFoldDB" id="A0A6A6ARX6"/>
<accession>A0A6A6ARX6</accession>
<feature type="active site" description="Proton acceptor" evidence="6">
    <location>
        <position position="309"/>
    </location>
</feature>
<organism evidence="9 10">
    <name type="scientific">Dothidotthia symphoricarpi CBS 119687</name>
    <dbReference type="NCBI Taxonomy" id="1392245"/>
    <lineage>
        <taxon>Eukaryota</taxon>
        <taxon>Fungi</taxon>
        <taxon>Dikarya</taxon>
        <taxon>Ascomycota</taxon>
        <taxon>Pezizomycotina</taxon>
        <taxon>Dothideomycetes</taxon>
        <taxon>Pleosporomycetidae</taxon>
        <taxon>Pleosporales</taxon>
        <taxon>Dothidotthiaceae</taxon>
        <taxon>Dothidotthia</taxon>
    </lineage>
</organism>
<dbReference type="GO" id="GO:0016491">
    <property type="term" value="F:oxidoreductase activity"/>
    <property type="evidence" value="ECO:0007669"/>
    <property type="project" value="UniProtKB-KW"/>
</dbReference>
<dbReference type="PANTHER" id="PTHR10578">
    <property type="entry name" value="S -2-HYDROXY-ACID OXIDASE-RELATED"/>
    <property type="match status" value="1"/>
</dbReference>
<evidence type="ECO:0000256" key="4">
    <source>
        <dbReference type="ARBA" id="ARBA00023002"/>
    </source>
</evidence>
<dbReference type="RefSeq" id="XP_033528683.1">
    <property type="nucleotide sequence ID" value="XM_033671189.1"/>
</dbReference>
<dbReference type="PROSITE" id="PS51349">
    <property type="entry name" value="FMN_HYDROXY_ACID_DH_2"/>
    <property type="match status" value="1"/>
</dbReference>
<feature type="binding site" evidence="7">
    <location>
        <position position="166"/>
    </location>
    <ligand>
        <name>FMN</name>
        <dbReference type="ChEBI" id="CHEBI:58210"/>
    </ligand>
</feature>
<feature type="binding site" evidence="7">
    <location>
        <position position="196"/>
    </location>
    <ligand>
        <name>FMN</name>
        <dbReference type="ChEBI" id="CHEBI:58210"/>
    </ligand>
</feature>
<proteinExistence type="inferred from homology"/>
<dbReference type="GeneID" id="54411621"/>
<dbReference type="PANTHER" id="PTHR10578:SF143">
    <property type="entry name" value="FMN-DEPENDENT ALPHA-HYDROXY ACID DEHYDROGENASE PB1A11.03"/>
    <property type="match status" value="1"/>
</dbReference>
<feature type="binding site" evidence="7">
    <location>
        <position position="60"/>
    </location>
    <ligand>
        <name>glyoxylate</name>
        <dbReference type="ChEBI" id="CHEBI:36655"/>
    </ligand>
</feature>
<feature type="binding site" evidence="7">
    <location>
        <position position="205"/>
    </location>
    <ligand>
        <name>glyoxylate</name>
        <dbReference type="ChEBI" id="CHEBI:36655"/>
    </ligand>
</feature>
<feature type="binding site" evidence="7">
    <location>
        <position position="168"/>
    </location>
    <ligand>
        <name>glyoxylate</name>
        <dbReference type="ChEBI" id="CHEBI:36655"/>
    </ligand>
</feature>
<keyword evidence="4" id="KW-0560">Oxidoreductase</keyword>
<keyword evidence="2 7" id="KW-0285">Flavoprotein</keyword>
<evidence type="ECO:0000313" key="10">
    <source>
        <dbReference type="Proteomes" id="UP000799771"/>
    </source>
</evidence>
<dbReference type="FunFam" id="3.20.20.70:FF:000132">
    <property type="entry name" value="FMN dependent dehydrogenase"/>
    <property type="match status" value="1"/>
</dbReference>
<dbReference type="InterPro" id="IPR000262">
    <property type="entry name" value="FMN-dep_DH"/>
</dbReference>
<evidence type="ECO:0000313" key="9">
    <source>
        <dbReference type="EMBL" id="KAF2134296.1"/>
    </source>
</evidence>
<keyword evidence="3 7" id="KW-0288">FMN</keyword>
<feature type="binding site" evidence="7">
    <location>
        <begin position="114"/>
        <end position="116"/>
    </location>
    <ligand>
        <name>FMN</name>
        <dbReference type="ChEBI" id="CHEBI:58210"/>
    </ligand>
</feature>
<feature type="binding site" evidence="7">
    <location>
        <position position="309"/>
    </location>
    <ligand>
        <name>glyoxylate</name>
        <dbReference type="ChEBI" id="CHEBI:36655"/>
    </ligand>
</feature>
<feature type="binding site" evidence="7">
    <location>
        <begin position="363"/>
        <end position="364"/>
    </location>
    <ligand>
        <name>FMN</name>
        <dbReference type="ChEBI" id="CHEBI:58210"/>
    </ligand>
</feature>
<evidence type="ECO:0000256" key="5">
    <source>
        <dbReference type="ARBA" id="ARBA00024042"/>
    </source>
</evidence>
<sequence length="427" mass="47283">MSEHVQHPRYADHKPKQDGYEYEMEVYDRGLDFDRPPLTFQASKWEELACDRLSADAKGYVYGSAGVRETTNKNREAFKKWSIVPRRMVKTEKFPDLSTTVLGEKLQFPIAMAPVGVLKIFNPDGEVAVAKAAAKEAIPYILSTASSTSTEDTAAANGPDGQRWYQLYWPSREHDDITISLLQRAKTSGFTVLFVTLDTYILGWRPSDMDNGYNPFLRADRTGVELGMTDPVFRKHFKERHGVEVEEKIDSAAPEWMRTIFPSWSKGWEDIKFLQEHWDGPIVLKGIQTIGDAQRAVDAGVQGIVVSNHGGRQQDGGNSSLGMLPHIADAVGDKLAIFFDSGIQSGSDIAKALALGADCVLVGRPYVYGLALGGERGVGHVLKSLMGELELTLHLSGIPSVDKKDLNRSVLVREEDLFNNVKGIAIR</sequence>
<dbReference type="PROSITE" id="PS00557">
    <property type="entry name" value="FMN_HYDROXY_ACID_DH_1"/>
    <property type="match status" value="1"/>
</dbReference>
<evidence type="ECO:0000256" key="2">
    <source>
        <dbReference type="ARBA" id="ARBA00022630"/>
    </source>
</evidence>
<dbReference type="InterPro" id="IPR008259">
    <property type="entry name" value="FMN_hydac_DH_AS"/>
</dbReference>
<dbReference type="OrthoDB" id="25826at2759"/>
<evidence type="ECO:0000256" key="3">
    <source>
        <dbReference type="ARBA" id="ARBA00022643"/>
    </source>
</evidence>
<evidence type="ECO:0000256" key="7">
    <source>
        <dbReference type="PIRSR" id="PIRSR000138-2"/>
    </source>
</evidence>
<protein>
    <submittedName>
        <fullName evidence="9">Putative FMN dependent dehydrogenase</fullName>
    </submittedName>
</protein>
<feature type="binding site" evidence="7">
    <location>
        <position position="307"/>
    </location>
    <ligand>
        <name>FMN</name>
        <dbReference type="ChEBI" id="CHEBI:58210"/>
    </ligand>
</feature>
<comment type="similarity">
    <text evidence="5">Belongs to the FMN-dependent alpha-hydroxy acid dehydrogenase family.</text>
</comment>